<gene>
    <name evidence="2" type="ORF">GCM10009654_33100</name>
</gene>
<dbReference type="PANTHER" id="PTHR24220">
    <property type="entry name" value="IMPORT ATP-BINDING PROTEIN"/>
    <property type="match status" value="1"/>
</dbReference>
<dbReference type="InterPro" id="IPR003959">
    <property type="entry name" value="ATPase_AAA_core"/>
</dbReference>
<keyword evidence="3" id="KW-1185">Reference proteome</keyword>
<dbReference type="Proteomes" id="UP001501371">
    <property type="component" value="Unassembled WGS sequence"/>
</dbReference>
<proteinExistence type="predicted"/>
<dbReference type="Gene3D" id="3.40.50.300">
    <property type="entry name" value="P-loop containing nucleotide triphosphate hydrolases"/>
    <property type="match status" value="1"/>
</dbReference>
<sequence>MPAVARIARAHGCGSGSPGRVAVLLLDEPTAGLDTTLRDEIANLLRHLATSRNLAVVLGTHDPTLVEACADHDRTPARKGEAGQRRGLS</sequence>
<feature type="domain" description="ATPase AAA-type core" evidence="1">
    <location>
        <begin position="19"/>
        <end position="67"/>
    </location>
</feature>
<dbReference type="EMBL" id="BAAAKV010000027">
    <property type="protein sequence ID" value="GAA1173193.1"/>
    <property type="molecule type" value="Genomic_DNA"/>
</dbReference>
<accession>A0ABP4FHZ9</accession>
<dbReference type="SUPFAM" id="SSF52540">
    <property type="entry name" value="P-loop containing nucleoside triphosphate hydrolases"/>
    <property type="match status" value="1"/>
</dbReference>
<evidence type="ECO:0000313" key="3">
    <source>
        <dbReference type="Proteomes" id="UP001501371"/>
    </source>
</evidence>
<organism evidence="2 3">
    <name type="scientific">Streptomyces hebeiensis</name>
    <dbReference type="NCBI Taxonomy" id="229486"/>
    <lineage>
        <taxon>Bacteria</taxon>
        <taxon>Bacillati</taxon>
        <taxon>Actinomycetota</taxon>
        <taxon>Actinomycetes</taxon>
        <taxon>Kitasatosporales</taxon>
        <taxon>Streptomycetaceae</taxon>
        <taxon>Streptomyces</taxon>
    </lineage>
</organism>
<evidence type="ECO:0000313" key="2">
    <source>
        <dbReference type="EMBL" id="GAA1173193.1"/>
    </source>
</evidence>
<dbReference type="Pfam" id="PF13304">
    <property type="entry name" value="AAA_21"/>
    <property type="match status" value="1"/>
</dbReference>
<evidence type="ECO:0000259" key="1">
    <source>
        <dbReference type="Pfam" id="PF13304"/>
    </source>
</evidence>
<dbReference type="InterPro" id="IPR027417">
    <property type="entry name" value="P-loop_NTPase"/>
</dbReference>
<reference evidence="3" key="1">
    <citation type="journal article" date="2019" name="Int. J. Syst. Evol. Microbiol.">
        <title>The Global Catalogue of Microorganisms (GCM) 10K type strain sequencing project: providing services to taxonomists for standard genome sequencing and annotation.</title>
        <authorList>
            <consortium name="The Broad Institute Genomics Platform"/>
            <consortium name="The Broad Institute Genome Sequencing Center for Infectious Disease"/>
            <person name="Wu L."/>
            <person name="Ma J."/>
        </authorList>
    </citation>
    <scope>NUCLEOTIDE SEQUENCE [LARGE SCALE GENOMIC DNA]</scope>
    <source>
        <strain evidence="3">JCM 12696</strain>
    </source>
</reference>
<protein>
    <recommendedName>
        <fullName evidence="1">ATPase AAA-type core domain-containing protein</fullName>
    </recommendedName>
</protein>
<comment type="caution">
    <text evidence="2">The sequence shown here is derived from an EMBL/GenBank/DDBJ whole genome shotgun (WGS) entry which is preliminary data.</text>
</comment>
<dbReference type="InterPro" id="IPR015854">
    <property type="entry name" value="ABC_transpr_LolD-like"/>
</dbReference>
<name>A0ABP4FHZ9_9ACTN</name>